<feature type="transmembrane region" description="Helical" evidence="2">
    <location>
        <begin position="7"/>
        <end position="25"/>
    </location>
</feature>
<name>A0AAE9ZR76_9BACT</name>
<accession>A0AAE9ZR76</accession>
<dbReference type="KEGG" id="slom:PXH66_15470"/>
<evidence type="ECO:0000313" key="3">
    <source>
        <dbReference type="EMBL" id="WED63735.1"/>
    </source>
</evidence>
<dbReference type="AlphaFoldDB" id="A0AAE9ZR76"/>
<protein>
    <submittedName>
        <fullName evidence="3">Uncharacterized protein</fullName>
    </submittedName>
</protein>
<reference evidence="3" key="1">
    <citation type="submission" date="2023-03" db="EMBL/GenBank/DDBJ databases">
        <title>Lomoglobus Profundus gen. nov., sp. nov., a novel member of the phylum Verrucomicrobia, isolated from deep-marine sediment of South China Sea.</title>
        <authorList>
            <person name="Ahmad T."/>
            <person name="Ishaq S.E."/>
            <person name="Wang F."/>
        </authorList>
    </citation>
    <scope>NUCLEOTIDE SEQUENCE</scope>
    <source>
        <strain evidence="3">LMO-M01</strain>
    </source>
</reference>
<feature type="compositionally biased region" description="Polar residues" evidence="1">
    <location>
        <begin position="91"/>
        <end position="103"/>
    </location>
</feature>
<dbReference type="RefSeq" id="WP_330930437.1">
    <property type="nucleotide sequence ID" value="NZ_CP119075.1"/>
</dbReference>
<dbReference type="EMBL" id="CP119075">
    <property type="protein sequence ID" value="WED63735.1"/>
    <property type="molecule type" value="Genomic_DNA"/>
</dbReference>
<evidence type="ECO:0000256" key="2">
    <source>
        <dbReference type="SAM" id="Phobius"/>
    </source>
</evidence>
<evidence type="ECO:0000256" key="1">
    <source>
        <dbReference type="SAM" id="MobiDB-lite"/>
    </source>
</evidence>
<organism evidence="3 4">
    <name type="scientific">Synoicihabitans lomoniglobus</name>
    <dbReference type="NCBI Taxonomy" id="2909285"/>
    <lineage>
        <taxon>Bacteria</taxon>
        <taxon>Pseudomonadati</taxon>
        <taxon>Verrucomicrobiota</taxon>
        <taxon>Opitutia</taxon>
        <taxon>Opitutales</taxon>
        <taxon>Opitutaceae</taxon>
        <taxon>Synoicihabitans</taxon>
    </lineage>
</organism>
<keyword evidence="4" id="KW-1185">Reference proteome</keyword>
<keyword evidence="2" id="KW-0812">Transmembrane</keyword>
<keyword evidence="2" id="KW-0472">Membrane</keyword>
<sequence>MLKPFILVLKLVPLAIVGGVGYYGYMSFFGPASDSERNAYLSSPTAGASTGGAAPSSRAGMLIAQVKDVVATHDAGVHAANALAGADGSEQSLSIETGASGPTQAPAPNPYSAPISSTPRSAPSKPGALSGLLDKAKKSVSNATDSVTAAVGSAMASKEDTSSEVTLDFADEPETQIVESRAAPIIVVRQAENTSKMVGLRGRVAPSDSLEPVVARPASASAPDFPGWVSVIEIGEVQDEGHVFVTIDGRQVRPGQIADERLGIRLDRVESTHRVLVFEDALGQTIGKRY</sequence>
<keyword evidence="2" id="KW-1133">Transmembrane helix</keyword>
<evidence type="ECO:0000313" key="4">
    <source>
        <dbReference type="Proteomes" id="UP001218638"/>
    </source>
</evidence>
<proteinExistence type="predicted"/>
<feature type="region of interest" description="Disordered" evidence="1">
    <location>
        <begin position="91"/>
        <end position="130"/>
    </location>
</feature>
<dbReference type="Proteomes" id="UP001218638">
    <property type="component" value="Chromosome"/>
</dbReference>
<gene>
    <name evidence="3" type="ORF">PXH66_15470</name>
</gene>